<accession>A0A8E5HWB6</accession>
<evidence type="ECO:0000256" key="1">
    <source>
        <dbReference type="SAM" id="MobiDB-lite"/>
    </source>
</evidence>
<dbReference type="Proteomes" id="UP000027002">
    <property type="component" value="Chromosome 5"/>
</dbReference>
<dbReference type="GeneID" id="66067442"/>
<dbReference type="PANTHER" id="PTHR41800:SF1">
    <property type="entry name" value="EXPRESSED PROTEIN"/>
    <property type="match status" value="1"/>
</dbReference>
<dbReference type="PANTHER" id="PTHR41800">
    <property type="entry name" value="EXPRESSED PROTEIN"/>
    <property type="match status" value="1"/>
</dbReference>
<protein>
    <submittedName>
        <fullName evidence="2">Uncharacterized protein</fullName>
    </submittedName>
</protein>
<keyword evidence="3" id="KW-1185">Reference proteome</keyword>
<gene>
    <name evidence="2" type="ORF">UV8b_06665</name>
</gene>
<dbReference type="AlphaFoldDB" id="A0A8E5HWB6"/>
<dbReference type="InterPro" id="IPR031833">
    <property type="entry name" value="DUF4748"/>
</dbReference>
<dbReference type="RefSeq" id="XP_043000097.1">
    <property type="nucleotide sequence ID" value="XM_043144162.1"/>
</dbReference>
<reference evidence="2" key="1">
    <citation type="submission" date="2020-03" db="EMBL/GenBank/DDBJ databases">
        <title>A mixture of massive structural variations and highly conserved coding sequences in Ustilaginoidea virens genome.</title>
        <authorList>
            <person name="Zhang K."/>
            <person name="Zhao Z."/>
            <person name="Zhang Z."/>
            <person name="Li Y."/>
            <person name="Hsiang T."/>
            <person name="Sun W."/>
        </authorList>
    </citation>
    <scope>NUCLEOTIDE SEQUENCE</scope>
    <source>
        <strain evidence="2">UV-8b</strain>
    </source>
</reference>
<evidence type="ECO:0000313" key="3">
    <source>
        <dbReference type="Proteomes" id="UP000027002"/>
    </source>
</evidence>
<dbReference type="Pfam" id="PF15932">
    <property type="entry name" value="DUF4748"/>
    <property type="match status" value="1"/>
</dbReference>
<evidence type="ECO:0000313" key="2">
    <source>
        <dbReference type="EMBL" id="QUC22424.1"/>
    </source>
</evidence>
<organism evidence="2 3">
    <name type="scientific">Ustilaginoidea virens</name>
    <name type="common">Rice false smut fungus</name>
    <name type="synonym">Villosiclava virens</name>
    <dbReference type="NCBI Taxonomy" id="1159556"/>
    <lineage>
        <taxon>Eukaryota</taxon>
        <taxon>Fungi</taxon>
        <taxon>Dikarya</taxon>
        <taxon>Ascomycota</taxon>
        <taxon>Pezizomycotina</taxon>
        <taxon>Sordariomycetes</taxon>
        <taxon>Hypocreomycetidae</taxon>
        <taxon>Hypocreales</taxon>
        <taxon>Clavicipitaceae</taxon>
        <taxon>Ustilaginoidea</taxon>
    </lineage>
</organism>
<dbReference type="EMBL" id="CP072757">
    <property type="protein sequence ID" value="QUC22424.1"/>
    <property type="molecule type" value="Genomic_DNA"/>
</dbReference>
<feature type="compositionally biased region" description="Basic and acidic residues" evidence="1">
    <location>
        <begin position="160"/>
        <end position="179"/>
    </location>
</feature>
<sequence length="179" mass="19607">MNRFGNRDGMDVGRVLSKTVPRKNSQTIVLDRRHEHGEIFLVSAEISMLANLDSLESSTSAKCVTHRLGWGSVCVAGAGAYYLAKREITADKQAKLEAARRKRQAIRTMECADEVESGSSWTADAKVPTTDTAGLPSQEASFDPAATSHAAATEPQQINERSKYESQKVYRSPKGDRFS</sequence>
<dbReference type="OrthoDB" id="2559326at2759"/>
<proteinExistence type="predicted"/>
<dbReference type="KEGG" id="uvi:66067442"/>
<name>A0A8E5HWB6_USTVR</name>
<feature type="region of interest" description="Disordered" evidence="1">
    <location>
        <begin position="117"/>
        <end position="179"/>
    </location>
</feature>